<dbReference type="PROSITE" id="PS51007">
    <property type="entry name" value="CYTC"/>
    <property type="match status" value="1"/>
</dbReference>
<feature type="chain" id="PRO_5046466867" evidence="9">
    <location>
        <begin position="19"/>
        <end position="189"/>
    </location>
</feature>
<dbReference type="InterPro" id="IPR050597">
    <property type="entry name" value="Cytochrome_c_Oxidase_Subunit"/>
</dbReference>
<keyword evidence="3 8" id="KW-0349">Heme</keyword>
<evidence type="ECO:0000256" key="6">
    <source>
        <dbReference type="ARBA" id="ARBA00022982"/>
    </source>
</evidence>
<evidence type="ECO:0000256" key="5">
    <source>
        <dbReference type="ARBA" id="ARBA00022764"/>
    </source>
</evidence>
<gene>
    <name evidence="11" type="ORF">M0G41_13950</name>
</gene>
<dbReference type="RefSeq" id="WP_248210396.1">
    <property type="nucleotide sequence ID" value="NZ_JALNMH010000011.1"/>
</dbReference>
<comment type="subcellular location">
    <subcellularLocation>
        <location evidence="1">Periplasm</location>
    </subcellularLocation>
</comment>
<accession>A0ABT0GJP4</accession>
<evidence type="ECO:0000256" key="1">
    <source>
        <dbReference type="ARBA" id="ARBA00004418"/>
    </source>
</evidence>
<dbReference type="PIRSF" id="PIRSF000005">
    <property type="entry name" value="Cytochrome_c4"/>
    <property type="match status" value="1"/>
</dbReference>
<evidence type="ECO:0000313" key="12">
    <source>
        <dbReference type="Proteomes" id="UP001431449"/>
    </source>
</evidence>
<protein>
    <submittedName>
        <fullName evidence="11">C-type cytochrome</fullName>
    </submittedName>
</protein>
<evidence type="ECO:0000256" key="9">
    <source>
        <dbReference type="SAM" id="SignalP"/>
    </source>
</evidence>
<feature type="signal peptide" evidence="9">
    <location>
        <begin position="1"/>
        <end position="18"/>
    </location>
</feature>
<dbReference type="InterPro" id="IPR009056">
    <property type="entry name" value="Cyt_c-like_dom"/>
</dbReference>
<sequence length="189" mass="20497">MRCIPMVLLLLAAPCLMAADIAPCLDCHRPGAREGLAPLLEGQHRTYLEIQLRRFKHHMRTSFPMQDLARGIGEEQVAELAAELGARPWQSAPTLQPAKAVKRGARLAERRDCRSCHGDELVGGGSIPRLAGQAAPYLRQQLVYFSAGERHHPPTGGGQRMEALREDQAADLAAWLSSLGAIPPGATGR</sequence>
<dbReference type="PANTHER" id="PTHR33751">
    <property type="entry name" value="CBB3-TYPE CYTOCHROME C OXIDASE SUBUNIT FIXP"/>
    <property type="match status" value="1"/>
</dbReference>
<keyword evidence="12" id="KW-1185">Reference proteome</keyword>
<keyword evidence="7 8" id="KW-0408">Iron</keyword>
<evidence type="ECO:0000256" key="3">
    <source>
        <dbReference type="ARBA" id="ARBA00022617"/>
    </source>
</evidence>
<dbReference type="Pfam" id="PF00034">
    <property type="entry name" value="Cytochrom_C"/>
    <property type="match status" value="1"/>
</dbReference>
<dbReference type="InterPro" id="IPR036909">
    <property type="entry name" value="Cyt_c-like_dom_sf"/>
</dbReference>
<dbReference type="InterPro" id="IPR024167">
    <property type="entry name" value="Cytochrome_c4-like"/>
</dbReference>
<evidence type="ECO:0000256" key="4">
    <source>
        <dbReference type="ARBA" id="ARBA00022723"/>
    </source>
</evidence>
<keyword evidence="2" id="KW-0813">Transport</keyword>
<keyword evidence="6" id="KW-0249">Electron transport</keyword>
<name>A0ABT0GJP4_9GAMM</name>
<dbReference type="PANTHER" id="PTHR33751:SF9">
    <property type="entry name" value="CYTOCHROME C4"/>
    <property type="match status" value="1"/>
</dbReference>
<dbReference type="Proteomes" id="UP001431449">
    <property type="component" value="Unassembled WGS sequence"/>
</dbReference>
<keyword evidence="5" id="KW-0574">Periplasm</keyword>
<keyword evidence="4 8" id="KW-0479">Metal-binding</keyword>
<feature type="domain" description="Cytochrome c" evidence="10">
    <location>
        <begin position="99"/>
        <end position="180"/>
    </location>
</feature>
<evidence type="ECO:0000256" key="8">
    <source>
        <dbReference type="PROSITE-ProRule" id="PRU00433"/>
    </source>
</evidence>
<organism evidence="11 12">
    <name type="scientific">Pseudomarimonas salicorniae</name>
    <dbReference type="NCBI Taxonomy" id="2933270"/>
    <lineage>
        <taxon>Bacteria</taxon>
        <taxon>Pseudomonadati</taxon>
        <taxon>Pseudomonadota</taxon>
        <taxon>Gammaproteobacteria</taxon>
        <taxon>Lysobacterales</taxon>
        <taxon>Lysobacteraceae</taxon>
        <taxon>Pseudomarimonas</taxon>
    </lineage>
</organism>
<reference evidence="11" key="1">
    <citation type="submission" date="2022-04" db="EMBL/GenBank/DDBJ databases">
        <title>Lysobacter sp. CAU 1642 isolated from sea sand.</title>
        <authorList>
            <person name="Kim W."/>
        </authorList>
    </citation>
    <scope>NUCLEOTIDE SEQUENCE</scope>
    <source>
        <strain evidence="11">CAU 1642</strain>
    </source>
</reference>
<evidence type="ECO:0000259" key="10">
    <source>
        <dbReference type="PROSITE" id="PS51007"/>
    </source>
</evidence>
<comment type="caution">
    <text evidence="11">The sequence shown here is derived from an EMBL/GenBank/DDBJ whole genome shotgun (WGS) entry which is preliminary data.</text>
</comment>
<evidence type="ECO:0000256" key="2">
    <source>
        <dbReference type="ARBA" id="ARBA00022448"/>
    </source>
</evidence>
<keyword evidence="9" id="KW-0732">Signal</keyword>
<dbReference type="SUPFAM" id="SSF46626">
    <property type="entry name" value="Cytochrome c"/>
    <property type="match status" value="2"/>
</dbReference>
<dbReference type="EMBL" id="JALNMH010000011">
    <property type="protein sequence ID" value="MCK7594772.1"/>
    <property type="molecule type" value="Genomic_DNA"/>
</dbReference>
<evidence type="ECO:0000313" key="11">
    <source>
        <dbReference type="EMBL" id="MCK7594772.1"/>
    </source>
</evidence>
<evidence type="ECO:0000256" key="7">
    <source>
        <dbReference type="ARBA" id="ARBA00023004"/>
    </source>
</evidence>
<proteinExistence type="predicted"/>
<dbReference type="Gene3D" id="1.10.760.10">
    <property type="entry name" value="Cytochrome c-like domain"/>
    <property type="match status" value="2"/>
</dbReference>